<protein>
    <submittedName>
        <fullName evidence="7">Uncharacterized protein</fullName>
    </submittedName>
</protein>
<comment type="subcellular location">
    <subcellularLocation>
        <location evidence="1">Membrane</location>
        <topology evidence="1">Multi-pass membrane protein</topology>
    </subcellularLocation>
</comment>
<evidence type="ECO:0000256" key="6">
    <source>
        <dbReference type="SAM" id="Phobius"/>
    </source>
</evidence>
<dbReference type="PANTHER" id="PTHR21355">
    <property type="entry name" value="G-PROTEIN COUPLED RECEPTOR-ASSOCIATED PROTEIN LMBRD2"/>
    <property type="match status" value="1"/>
</dbReference>
<keyword evidence="8" id="KW-1185">Reference proteome</keyword>
<dbReference type="EMBL" id="BLLF01001368">
    <property type="protein sequence ID" value="GFH18852.1"/>
    <property type="molecule type" value="Genomic_DNA"/>
</dbReference>
<keyword evidence="5 6" id="KW-0472">Membrane</keyword>
<feature type="transmembrane region" description="Helical" evidence="6">
    <location>
        <begin position="33"/>
        <end position="54"/>
    </location>
</feature>
<dbReference type="PANTHER" id="PTHR21355:SF0">
    <property type="entry name" value="G-PROTEIN COUPLED RECEPTOR-ASSOCIATED PROTEIN LMBRD2"/>
    <property type="match status" value="1"/>
</dbReference>
<keyword evidence="4 6" id="KW-1133">Transmembrane helix</keyword>
<evidence type="ECO:0000256" key="4">
    <source>
        <dbReference type="ARBA" id="ARBA00022989"/>
    </source>
</evidence>
<keyword evidence="3 6" id="KW-0812">Transmembrane</keyword>
<evidence type="ECO:0000256" key="2">
    <source>
        <dbReference type="ARBA" id="ARBA00010487"/>
    </source>
</evidence>
<evidence type="ECO:0000256" key="5">
    <source>
        <dbReference type="ARBA" id="ARBA00023136"/>
    </source>
</evidence>
<dbReference type="AlphaFoldDB" id="A0A699ZSB3"/>
<proteinExistence type="inferred from homology"/>
<dbReference type="Pfam" id="PF04791">
    <property type="entry name" value="LMBR1"/>
    <property type="match status" value="1"/>
</dbReference>
<comment type="caution">
    <text evidence="7">The sequence shown here is derived from an EMBL/GenBank/DDBJ whole genome shotgun (WGS) entry which is preliminary data.</text>
</comment>
<evidence type="ECO:0000256" key="1">
    <source>
        <dbReference type="ARBA" id="ARBA00004141"/>
    </source>
</evidence>
<comment type="similarity">
    <text evidence="2">Belongs to the LIMR family.</text>
</comment>
<gene>
    <name evidence="7" type="ORF">HaLaN_15719</name>
</gene>
<organism evidence="7 8">
    <name type="scientific">Haematococcus lacustris</name>
    <name type="common">Green alga</name>
    <name type="synonym">Haematococcus pluvialis</name>
    <dbReference type="NCBI Taxonomy" id="44745"/>
    <lineage>
        <taxon>Eukaryota</taxon>
        <taxon>Viridiplantae</taxon>
        <taxon>Chlorophyta</taxon>
        <taxon>core chlorophytes</taxon>
        <taxon>Chlorophyceae</taxon>
        <taxon>CS clade</taxon>
        <taxon>Chlamydomonadales</taxon>
        <taxon>Haematococcaceae</taxon>
        <taxon>Haematococcus</taxon>
    </lineage>
</organism>
<sequence>LCIVWAEFTIPVVKPDMSPFSLMIKSVTSNAEFPVQALTLMPLVYICACMYYTLFRINAFNYNKLVARATTGAALMQNGSLMLR</sequence>
<dbReference type="InterPro" id="IPR006876">
    <property type="entry name" value="LMBR1-like_membr_prot"/>
</dbReference>
<dbReference type="InterPro" id="IPR051584">
    <property type="entry name" value="GPCR-associated_LMBR1"/>
</dbReference>
<evidence type="ECO:0000313" key="7">
    <source>
        <dbReference type="EMBL" id="GFH18852.1"/>
    </source>
</evidence>
<evidence type="ECO:0000256" key="3">
    <source>
        <dbReference type="ARBA" id="ARBA00022692"/>
    </source>
</evidence>
<feature type="non-terminal residue" evidence="7">
    <location>
        <position position="1"/>
    </location>
</feature>
<name>A0A699ZSB3_HAELA</name>
<accession>A0A699ZSB3</accession>
<dbReference type="GO" id="GO:0016020">
    <property type="term" value="C:membrane"/>
    <property type="evidence" value="ECO:0007669"/>
    <property type="project" value="UniProtKB-SubCell"/>
</dbReference>
<reference evidence="7 8" key="1">
    <citation type="submission" date="2020-02" db="EMBL/GenBank/DDBJ databases">
        <title>Draft genome sequence of Haematococcus lacustris strain NIES-144.</title>
        <authorList>
            <person name="Morimoto D."/>
            <person name="Nakagawa S."/>
            <person name="Yoshida T."/>
            <person name="Sawayama S."/>
        </authorList>
    </citation>
    <scope>NUCLEOTIDE SEQUENCE [LARGE SCALE GENOMIC DNA]</scope>
    <source>
        <strain evidence="7 8">NIES-144</strain>
    </source>
</reference>
<evidence type="ECO:0000313" key="8">
    <source>
        <dbReference type="Proteomes" id="UP000485058"/>
    </source>
</evidence>
<dbReference type="Proteomes" id="UP000485058">
    <property type="component" value="Unassembled WGS sequence"/>
</dbReference>